<name>A0ACC6FVS8_9HELI</name>
<sequence>MHTLDSRLFVFSTQRAITSFYASQQEGLMPKAMGIDELFSRAFFTPSKSAASSHIYRILLHTILRDLLAQRPALTKLLVFEQSFLGYLQGSEFLLPFFREIARHKVAMSEIPLRDIYADYEEHLAILEEIYTRFVARLDELGLEWLDDKQEVIKEFVQGFSQIEIYLDGLLNPIEQDKLYALSAYTPLYIHIDTDSYNYAYFRWLYAEIEPGFSYTIILDSREVDSKGVAKGADCRKVDSSGVAVGSTPSTTLARKHALPDPKQIHIHALYFELRIAQCSFVLEKVRGLLASGVSGDEIIIITPDESFSEYFALLDSAHNLNYAMGRELLSSPKIRAWCDELRSVLEAITQRPNAMSDLAFVESIFTYIFTQANAKANTQTSLDSTNAPIYQAHSSLDSSHIALLDTLPPCPLTTRLQAKILGIIGDYLRVESVLEEFGYGQLLELLFLRIQELGVDDVFGGKVRVMGVLETRGIACDYVIMVDCNSGFLPRIKESDVFLNTAIREKLQMPTLQDRENLQKHYYYQLFMCARKGVFVTFTHNEEARESSLLNELELQGVSITRDNGDNLYALFAVNEPKPYVEEEIVAKVGDFVFSPTSLAVFAECKRKFYCRYIARLKEPEPLESTFDSLALGELVHKALEHSYGARVGVVCDKACMQMIEQECQEYLRTQLQHTQTQGFSYELIRQDLRGFWQLERRLARSGFFVLACEQGFVSSVAIDSKQYKITGKIDRIDKLADGKWRVIDYKLSKPSKASRDKHLLQLAFYRLALESSALVFSDTASALAGTKPTRIESMVYYLKDAKPQKDRALLLSQEDFHAQKERIIELFKQTSGEVCFEKTQDTTSCVHCAYADMCNR</sequence>
<reference evidence="1 2" key="1">
    <citation type="journal article" date="2023" name="Microorganisms">
        <title>Isolation and Genomic Characteristics of Cat-Borne Campylobacter felis sp. nov. and Sheep-Borne Campylobacter ovis sp. nov.</title>
        <authorList>
            <person name="Wang H."/>
            <person name="Li Y."/>
            <person name="Gu Y."/>
            <person name="Zhou G."/>
            <person name="Chen X."/>
            <person name="Zhang X."/>
            <person name="Shao Z."/>
            <person name="Zhang J."/>
            <person name="Zhang M."/>
        </authorList>
    </citation>
    <scope>NUCLEOTIDE SEQUENCE [LARGE SCALE GENOMIC DNA]</scope>
    <source>
        <strain evidence="1 2">XJK30-2</strain>
    </source>
</reference>
<proteinExistence type="predicted"/>
<protein>
    <submittedName>
        <fullName evidence="1">PD-(D/E)XK nuclease family protein</fullName>
    </submittedName>
</protein>
<gene>
    <name evidence="1" type="ORF">NYG90_08685</name>
</gene>
<comment type="caution">
    <text evidence="1">The sequence shown here is derived from an EMBL/GenBank/DDBJ whole genome shotgun (WGS) entry which is preliminary data.</text>
</comment>
<organism evidence="1 2">
    <name type="scientific">Helicobacter zhangjianzhongii</name>
    <dbReference type="NCBI Taxonomy" id="2974574"/>
    <lineage>
        <taxon>Bacteria</taxon>
        <taxon>Pseudomonadati</taxon>
        <taxon>Campylobacterota</taxon>
        <taxon>Epsilonproteobacteria</taxon>
        <taxon>Campylobacterales</taxon>
        <taxon>Helicobacteraceae</taxon>
        <taxon>Helicobacter</taxon>
    </lineage>
</organism>
<evidence type="ECO:0000313" key="1">
    <source>
        <dbReference type="EMBL" id="MDL0082741.1"/>
    </source>
</evidence>
<dbReference type="Proteomes" id="UP001173802">
    <property type="component" value="Unassembled WGS sequence"/>
</dbReference>
<dbReference type="EMBL" id="JANURN010000008">
    <property type="protein sequence ID" value="MDL0082741.1"/>
    <property type="molecule type" value="Genomic_DNA"/>
</dbReference>
<keyword evidence="2" id="KW-1185">Reference proteome</keyword>
<accession>A0ACC6FVS8</accession>
<evidence type="ECO:0000313" key="2">
    <source>
        <dbReference type="Proteomes" id="UP001173802"/>
    </source>
</evidence>